<accession>A0A9D3YP45</accession>
<gene>
    <name evidence="2" type="ORF">DPMN_078604</name>
</gene>
<proteinExistence type="predicted"/>
<comment type="caution">
    <text evidence="2">The sequence shown here is derived from an EMBL/GenBank/DDBJ whole genome shotgun (WGS) entry which is preliminary data.</text>
</comment>
<dbReference type="EMBL" id="JAIWYP010000015">
    <property type="protein sequence ID" value="KAH3703566.1"/>
    <property type="molecule type" value="Genomic_DNA"/>
</dbReference>
<feature type="compositionally biased region" description="Polar residues" evidence="1">
    <location>
        <begin position="12"/>
        <end position="21"/>
    </location>
</feature>
<sequence length="107" mass="11932">MPGLPIEPEVTSDITPLNETSPGALDSLVDAESSLDLEEQGLTEDYKFDETETEQFDEELREVGIIFEWLLMDLIIIKAKQKNRSISGRSTMSPESAPTLNFFLGLP</sequence>
<feature type="region of interest" description="Disordered" evidence="1">
    <location>
        <begin position="1"/>
        <end position="25"/>
    </location>
</feature>
<name>A0A9D3YP45_DREPO</name>
<reference evidence="2" key="2">
    <citation type="submission" date="2020-11" db="EMBL/GenBank/DDBJ databases">
        <authorList>
            <person name="McCartney M.A."/>
            <person name="Auch B."/>
            <person name="Kono T."/>
            <person name="Mallez S."/>
            <person name="Becker A."/>
            <person name="Gohl D.M."/>
            <person name="Silverstein K.A.T."/>
            <person name="Koren S."/>
            <person name="Bechman K.B."/>
            <person name="Herman A."/>
            <person name="Abrahante J.E."/>
            <person name="Garbe J."/>
        </authorList>
    </citation>
    <scope>NUCLEOTIDE SEQUENCE</scope>
    <source>
        <strain evidence="2">Duluth1</strain>
        <tissue evidence="2">Whole animal</tissue>
    </source>
</reference>
<dbReference type="AlphaFoldDB" id="A0A9D3YP45"/>
<organism evidence="2 3">
    <name type="scientific">Dreissena polymorpha</name>
    <name type="common">Zebra mussel</name>
    <name type="synonym">Mytilus polymorpha</name>
    <dbReference type="NCBI Taxonomy" id="45954"/>
    <lineage>
        <taxon>Eukaryota</taxon>
        <taxon>Metazoa</taxon>
        <taxon>Spiralia</taxon>
        <taxon>Lophotrochozoa</taxon>
        <taxon>Mollusca</taxon>
        <taxon>Bivalvia</taxon>
        <taxon>Autobranchia</taxon>
        <taxon>Heteroconchia</taxon>
        <taxon>Euheterodonta</taxon>
        <taxon>Imparidentia</taxon>
        <taxon>Neoheterodontei</taxon>
        <taxon>Myida</taxon>
        <taxon>Dreissenoidea</taxon>
        <taxon>Dreissenidae</taxon>
        <taxon>Dreissena</taxon>
    </lineage>
</organism>
<evidence type="ECO:0000256" key="1">
    <source>
        <dbReference type="SAM" id="MobiDB-lite"/>
    </source>
</evidence>
<evidence type="ECO:0000313" key="3">
    <source>
        <dbReference type="Proteomes" id="UP000828390"/>
    </source>
</evidence>
<reference evidence="2" key="1">
    <citation type="journal article" date="2019" name="bioRxiv">
        <title>The Genome of the Zebra Mussel, Dreissena polymorpha: A Resource for Invasive Species Research.</title>
        <authorList>
            <person name="McCartney M.A."/>
            <person name="Auch B."/>
            <person name="Kono T."/>
            <person name="Mallez S."/>
            <person name="Zhang Y."/>
            <person name="Obille A."/>
            <person name="Becker A."/>
            <person name="Abrahante J.E."/>
            <person name="Garbe J."/>
            <person name="Badalamenti J.P."/>
            <person name="Herman A."/>
            <person name="Mangelson H."/>
            <person name="Liachko I."/>
            <person name="Sullivan S."/>
            <person name="Sone E.D."/>
            <person name="Koren S."/>
            <person name="Silverstein K.A.T."/>
            <person name="Beckman K.B."/>
            <person name="Gohl D.M."/>
        </authorList>
    </citation>
    <scope>NUCLEOTIDE SEQUENCE</scope>
    <source>
        <strain evidence="2">Duluth1</strain>
        <tissue evidence="2">Whole animal</tissue>
    </source>
</reference>
<protein>
    <submittedName>
        <fullName evidence="2">Uncharacterized protein</fullName>
    </submittedName>
</protein>
<dbReference type="Proteomes" id="UP000828390">
    <property type="component" value="Unassembled WGS sequence"/>
</dbReference>
<evidence type="ECO:0000313" key="2">
    <source>
        <dbReference type="EMBL" id="KAH3703566.1"/>
    </source>
</evidence>
<keyword evidence="3" id="KW-1185">Reference proteome</keyword>